<keyword evidence="1" id="KW-0456">Lyase</keyword>
<dbReference type="AlphaFoldDB" id="A0A1S8LK10"/>
<dbReference type="PANTHER" id="PTHR37822">
    <property type="entry name" value="SPORE PHOTOPRODUCT LYASE-RELATED"/>
    <property type="match status" value="1"/>
</dbReference>
<dbReference type="GO" id="GO:0051539">
    <property type="term" value="F:4 iron, 4 sulfur cluster binding"/>
    <property type="evidence" value="ECO:0007669"/>
    <property type="project" value="TreeGrafter"/>
</dbReference>
<proteinExistence type="predicted"/>
<sequence>MDGIFRRIIFERKALNYPIARNILSKAENEGIEIKYSETGRITGIPGKDDADAFFEGKNTLVVGARSELEFQSCKPSAHYQLPLVSGCAAMCEYCYLNTRGGKKPYVKVNVNIDEILNRAGQYIEERKPEITIFEGAATSDPVLVEGYSGALKSAIEYFAKSEYGRFRFVTKYADINKLCSLQHNNHTTIRFSINTERVIKSYEHRTSNLKDRIDAAYSLLNSGYKVGFIIGPVFLHENWRDEYKELLKKTSDKFQDKEIEFEIISHRFTVSAKNKILKVFPNTTLPMEVQTRKFKFGQFGYGKYIYNNNEMDEIKEFFINNINLYFNKSIIKYII</sequence>
<dbReference type="SFLD" id="SFLDF00412">
    <property type="entry name" value="spore_photoproduct_lyase_2"/>
    <property type="match status" value="1"/>
</dbReference>
<dbReference type="EMBL" id="CP096983">
    <property type="protein sequence ID" value="URZ10456.1"/>
    <property type="molecule type" value="Genomic_DNA"/>
</dbReference>
<gene>
    <name evidence="1" type="primary">splB</name>
    <name evidence="1" type="ORF">CROST_011660</name>
</gene>
<dbReference type="NCBIfam" id="TIGR04070">
    <property type="entry name" value="photo_TT_lyase"/>
    <property type="match status" value="1"/>
</dbReference>
<dbReference type="RefSeq" id="WP_077835567.1">
    <property type="nucleotide sequence ID" value="NZ_CP096983.1"/>
</dbReference>
<dbReference type="EC" id="4.1.99.14" evidence="1"/>
<dbReference type="InterPro" id="IPR058240">
    <property type="entry name" value="rSAM_sf"/>
</dbReference>
<dbReference type="Gene3D" id="3.80.30.30">
    <property type="match status" value="1"/>
</dbReference>
<evidence type="ECO:0000313" key="1">
    <source>
        <dbReference type="EMBL" id="URZ10456.1"/>
    </source>
</evidence>
<dbReference type="InterPro" id="IPR034559">
    <property type="entry name" value="SPL_Clostridia"/>
</dbReference>
<evidence type="ECO:0000313" key="2">
    <source>
        <dbReference type="Proteomes" id="UP000190951"/>
    </source>
</evidence>
<accession>A0A1S8LK10</accession>
<dbReference type="InterPro" id="IPR049539">
    <property type="entry name" value="SPL"/>
</dbReference>
<dbReference type="GO" id="GO:0003913">
    <property type="term" value="F:DNA photolyase activity"/>
    <property type="evidence" value="ECO:0007669"/>
    <property type="project" value="InterPro"/>
</dbReference>
<dbReference type="InterPro" id="IPR007197">
    <property type="entry name" value="rSAM"/>
</dbReference>
<dbReference type="GO" id="GO:0042601">
    <property type="term" value="C:endospore-forming forespore"/>
    <property type="evidence" value="ECO:0007669"/>
    <property type="project" value="TreeGrafter"/>
</dbReference>
<dbReference type="SFLD" id="SFLDG01079">
    <property type="entry name" value="spore_photoproduct_lyase_like"/>
    <property type="match status" value="1"/>
</dbReference>
<dbReference type="Pfam" id="PF20903">
    <property type="entry name" value="SPL"/>
    <property type="match status" value="1"/>
</dbReference>
<keyword evidence="2" id="KW-1185">Reference proteome</keyword>
<protein>
    <submittedName>
        <fullName evidence="1">Spore photoproduct lyase</fullName>
        <ecNumber evidence="1">4.1.99.14</ecNumber>
    </submittedName>
</protein>
<name>A0A1S8LK10_9CLOT</name>
<reference evidence="1 2" key="1">
    <citation type="submission" date="2022-04" db="EMBL/GenBank/DDBJ databases">
        <title>Genome sequence of C. roseum typestrain.</title>
        <authorList>
            <person name="Poehlein A."/>
            <person name="Schoch T."/>
            <person name="Duerre P."/>
            <person name="Daniel R."/>
        </authorList>
    </citation>
    <scope>NUCLEOTIDE SEQUENCE [LARGE SCALE GENOMIC DNA]</scope>
    <source>
        <strain evidence="1 2">DSM 7320</strain>
    </source>
</reference>
<dbReference type="PANTHER" id="PTHR37822:SF2">
    <property type="entry name" value="SPORE PHOTOPRODUCT LYASE"/>
    <property type="match status" value="1"/>
</dbReference>
<organism evidence="1 2">
    <name type="scientific">Clostridium felsineum</name>
    <dbReference type="NCBI Taxonomy" id="36839"/>
    <lineage>
        <taxon>Bacteria</taxon>
        <taxon>Bacillati</taxon>
        <taxon>Bacillota</taxon>
        <taxon>Clostridia</taxon>
        <taxon>Eubacteriales</taxon>
        <taxon>Clostridiaceae</taxon>
        <taxon>Clostridium</taxon>
    </lineage>
</organism>
<dbReference type="GO" id="GO:1904047">
    <property type="term" value="F:S-adenosyl-L-methionine binding"/>
    <property type="evidence" value="ECO:0007669"/>
    <property type="project" value="InterPro"/>
</dbReference>
<dbReference type="STRING" id="84029.CROST_05870"/>
<dbReference type="Gene3D" id="3.40.50.12110">
    <property type="match status" value="1"/>
</dbReference>
<dbReference type="Proteomes" id="UP000190951">
    <property type="component" value="Chromosome"/>
</dbReference>
<dbReference type="SFLD" id="SFLDS00029">
    <property type="entry name" value="Radical_SAM"/>
    <property type="match status" value="1"/>
</dbReference>
<dbReference type="SUPFAM" id="SSF102114">
    <property type="entry name" value="Radical SAM enzymes"/>
    <property type="match status" value="1"/>
</dbReference>
<dbReference type="KEGG" id="crw:CROST_011660"/>
<dbReference type="InterPro" id="IPR023897">
    <property type="entry name" value="SPL_firmicutes"/>
</dbReference>